<gene>
    <name evidence="1" type="ORF">LJ739_12660</name>
</gene>
<reference evidence="1 2" key="1">
    <citation type="submission" date="2021-10" db="EMBL/GenBank/DDBJ databases">
        <title>Draft genome of Aestuariibacter halophilus JC2043.</title>
        <authorList>
            <person name="Emsley S.A."/>
            <person name="Pfannmuller K.M."/>
            <person name="Ushijima B."/>
            <person name="Saw J.H."/>
            <person name="Videau P."/>
        </authorList>
    </citation>
    <scope>NUCLEOTIDE SEQUENCE [LARGE SCALE GENOMIC DNA]</scope>
    <source>
        <strain evidence="1 2">JC2043</strain>
    </source>
</reference>
<evidence type="ECO:0000313" key="1">
    <source>
        <dbReference type="EMBL" id="MCC2617096.1"/>
    </source>
</evidence>
<evidence type="ECO:0000313" key="2">
    <source>
        <dbReference type="Proteomes" id="UP001520878"/>
    </source>
</evidence>
<protein>
    <submittedName>
        <fullName evidence="1">SRPBCC family protein</fullName>
    </submittedName>
</protein>
<dbReference type="CDD" id="cd07821">
    <property type="entry name" value="PYR_PYL_RCAR_like"/>
    <property type="match status" value="1"/>
</dbReference>
<sequence>MRPERHKVHLTLWFDAPVETIFTALADHEQFGRLIGQSIQRVRAGQPPDLNGLGSVRRIKIVPGIYFEETITAFEQPSYIAYQVTKGSPITDHLGELQFSELSGRTRLDYTIRFRPRWPIPGWGRLLCSLIERPIRKGLERFAASLLSAR</sequence>
<dbReference type="Pfam" id="PF10604">
    <property type="entry name" value="Polyketide_cyc2"/>
    <property type="match status" value="1"/>
</dbReference>
<dbReference type="EMBL" id="JAJEWP010000003">
    <property type="protein sequence ID" value="MCC2617096.1"/>
    <property type="molecule type" value="Genomic_DNA"/>
</dbReference>
<name>A0ABS8GAB2_9ALTE</name>
<dbReference type="InterPro" id="IPR019587">
    <property type="entry name" value="Polyketide_cyclase/dehydratase"/>
</dbReference>
<keyword evidence="2" id="KW-1185">Reference proteome</keyword>
<dbReference type="Gene3D" id="3.30.530.20">
    <property type="match status" value="1"/>
</dbReference>
<dbReference type="Proteomes" id="UP001520878">
    <property type="component" value="Unassembled WGS sequence"/>
</dbReference>
<proteinExistence type="predicted"/>
<comment type="caution">
    <text evidence="1">The sequence shown here is derived from an EMBL/GenBank/DDBJ whole genome shotgun (WGS) entry which is preliminary data.</text>
</comment>
<organism evidence="1 2">
    <name type="scientific">Fluctibacter halophilus</name>
    <dbReference type="NCBI Taxonomy" id="226011"/>
    <lineage>
        <taxon>Bacteria</taxon>
        <taxon>Pseudomonadati</taxon>
        <taxon>Pseudomonadota</taxon>
        <taxon>Gammaproteobacteria</taxon>
        <taxon>Alteromonadales</taxon>
        <taxon>Alteromonadaceae</taxon>
        <taxon>Fluctibacter</taxon>
    </lineage>
</organism>
<dbReference type="InterPro" id="IPR023393">
    <property type="entry name" value="START-like_dom_sf"/>
</dbReference>
<dbReference type="SUPFAM" id="SSF55961">
    <property type="entry name" value="Bet v1-like"/>
    <property type="match status" value="1"/>
</dbReference>
<accession>A0ABS8GAB2</accession>
<dbReference type="RefSeq" id="WP_229161014.1">
    <property type="nucleotide sequence ID" value="NZ_JAJEWP010000003.1"/>
</dbReference>